<protein>
    <recommendedName>
        <fullName evidence="3">DUF4376 domain-containing protein</fullName>
    </recommendedName>
</protein>
<proteinExistence type="predicted"/>
<gene>
    <name evidence="1" type="ORF">CMASS_05300</name>
</gene>
<reference evidence="1 2" key="1">
    <citation type="submission" date="2020-10" db="EMBL/GenBank/DDBJ databases">
        <title>Complete genome sequence of Corynebacterium massiliense DSM 45435, type strain of Corynebacterium massiliense.</title>
        <authorList>
            <person name="Busche T."/>
            <person name="Kalinowski J."/>
            <person name="Ruckert C."/>
        </authorList>
    </citation>
    <scope>NUCLEOTIDE SEQUENCE [LARGE SCALE GENOMIC DNA]</scope>
    <source>
        <strain evidence="1 2">DSM 45435</strain>
    </source>
</reference>
<organism evidence="1 2">
    <name type="scientific">Corynebacterium massiliense DSM 45435</name>
    <dbReference type="NCBI Taxonomy" id="1121364"/>
    <lineage>
        <taxon>Bacteria</taxon>
        <taxon>Bacillati</taxon>
        <taxon>Actinomycetota</taxon>
        <taxon>Actinomycetes</taxon>
        <taxon>Mycobacteriales</taxon>
        <taxon>Corynebacteriaceae</taxon>
        <taxon>Corynebacterium</taxon>
    </lineage>
</organism>
<accession>A0ABY7U9P2</accession>
<dbReference type="EMBL" id="CP063189">
    <property type="protein sequence ID" value="WCZ32502.1"/>
    <property type="molecule type" value="Genomic_DNA"/>
</dbReference>
<evidence type="ECO:0000313" key="1">
    <source>
        <dbReference type="EMBL" id="WCZ32502.1"/>
    </source>
</evidence>
<sequence>MQFVLDVLRHQSGMITSRQMTREQEKAALKRGIIEPFFGESENLQIADDVVFRDADVSWSSALILYAPVVVATRCLPVETVVPLVWQASLEAQNVGPFVVTSEGRDVAVPASYTPNVIQVDVPHKVTAHSMELRPDEWCWFEGIPVQRADLAIKHLAVPGMVPDWIEAAVVNAYDDGLASIEQLGRAIDNFAREYLRVSGLELTQKWIDATTDWPS</sequence>
<keyword evidence="2" id="KW-1185">Reference proteome</keyword>
<dbReference type="Proteomes" id="UP001220064">
    <property type="component" value="Chromosome"/>
</dbReference>
<evidence type="ECO:0000313" key="2">
    <source>
        <dbReference type="Proteomes" id="UP001220064"/>
    </source>
</evidence>
<name>A0ABY7U9P2_9CORY</name>
<evidence type="ECO:0008006" key="3">
    <source>
        <dbReference type="Google" id="ProtNLM"/>
    </source>
</evidence>